<organism evidence="3 4">
    <name type="scientific">Klebsormidium nitens</name>
    <name type="common">Green alga</name>
    <name type="synonym">Ulothrix nitens</name>
    <dbReference type="NCBI Taxonomy" id="105231"/>
    <lineage>
        <taxon>Eukaryota</taxon>
        <taxon>Viridiplantae</taxon>
        <taxon>Streptophyta</taxon>
        <taxon>Klebsormidiophyceae</taxon>
        <taxon>Klebsormidiales</taxon>
        <taxon>Klebsormidiaceae</taxon>
        <taxon>Klebsormidium</taxon>
    </lineage>
</organism>
<gene>
    <name evidence="3" type="ORF">KFL_006810040</name>
</gene>
<dbReference type="OrthoDB" id="2940323at2759"/>
<protein>
    <submittedName>
        <fullName evidence="3">Uncharacterized protein</fullName>
    </submittedName>
</protein>
<accession>A0A1Y1IRK8</accession>
<evidence type="ECO:0000256" key="2">
    <source>
        <dbReference type="SAM" id="SignalP"/>
    </source>
</evidence>
<proteinExistence type="predicted"/>
<keyword evidence="4" id="KW-1185">Reference proteome</keyword>
<reference evidence="3 4" key="1">
    <citation type="journal article" date="2014" name="Nat. Commun.">
        <title>Klebsormidium flaccidum genome reveals primary factors for plant terrestrial adaptation.</title>
        <authorList>
            <person name="Hori K."/>
            <person name="Maruyama F."/>
            <person name="Fujisawa T."/>
            <person name="Togashi T."/>
            <person name="Yamamoto N."/>
            <person name="Seo M."/>
            <person name="Sato S."/>
            <person name="Yamada T."/>
            <person name="Mori H."/>
            <person name="Tajima N."/>
            <person name="Moriyama T."/>
            <person name="Ikeuchi M."/>
            <person name="Watanabe M."/>
            <person name="Wada H."/>
            <person name="Kobayashi K."/>
            <person name="Saito M."/>
            <person name="Masuda T."/>
            <person name="Sasaki-Sekimoto Y."/>
            <person name="Mashiguchi K."/>
            <person name="Awai K."/>
            <person name="Shimojima M."/>
            <person name="Masuda S."/>
            <person name="Iwai M."/>
            <person name="Nobusawa T."/>
            <person name="Narise T."/>
            <person name="Kondo S."/>
            <person name="Saito H."/>
            <person name="Sato R."/>
            <person name="Murakawa M."/>
            <person name="Ihara Y."/>
            <person name="Oshima-Yamada Y."/>
            <person name="Ohtaka K."/>
            <person name="Satoh M."/>
            <person name="Sonobe K."/>
            <person name="Ishii M."/>
            <person name="Ohtani R."/>
            <person name="Kanamori-Sato M."/>
            <person name="Honoki R."/>
            <person name="Miyazaki D."/>
            <person name="Mochizuki H."/>
            <person name="Umetsu J."/>
            <person name="Higashi K."/>
            <person name="Shibata D."/>
            <person name="Kamiya Y."/>
            <person name="Sato N."/>
            <person name="Nakamura Y."/>
            <person name="Tabata S."/>
            <person name="Ida S."/>
            <person name="Kurokawa K."/>
            <person name="Ohta H."/>
        </authorList>
    </citation>
    <scope>NUCLEOTIDE SEQUENCE [LARGE SCALE GENOMIC DNA]</scope>
    <source>
        <strain evidence="3 4">NIES-2285</strain>
    </source>
</reference>
<evidence type="ECO:0000256" key="1">
    <source>
        <dbReference type="SAM" id="MobiDB-lite"/>
    </source>
</evidence>
<feature type="chain" id="PRO_5012010832" evidence="2">
    <location>
        <begin position="21"/>
        <end position="232"/>
    </location>
</feature>
<evidence type="ECO:0000313" key="3">
    <source>
        <dbReference type="EMBL" id="GAQ90758.1"/>
    </source>
</evidence>
<feature type="compositionally biased region" description="Basic and acidic residues" evidence="1">
    <location>
        <begin position="44"/>
        <end position="53"/>
    </location>
</feature>
<sequence>MLLMSVVLLLAFVLQPQATALASWGLSYAGDGQQGNLEVSELGVKSESERDLDGQDSQEEGKAGSNVHKRLLVRTEGTNTAGLGSILAQSRRSAVFAELVQARLIIPGIQSDHGYTPADLINRAINSSWELPSNPTVCRATMLLPAGEIEKILEAWCDSRDDELGKTLLRVYESCHVILDDRPWEVSYAFSRCTWRWTRKVLLGSESEGVKTTKGSVGLHLRELQRVQSVQL</sequence>
<dbReference type="AlphaFoldDB" id="A0A1Y1IRK8"/>
<evidence type="ECO:0000313" key="4">
    <source>
        <dbReference type="Proteomes" id="UP000054558"/>
    </source>
</evidence>
<name>A0A1Y1IRK8_KLENI</name>
<dbReference type="Proteomes" id="UP000054558">
    <property type="component" value="Unassembled WGS sequence"/>
</dbReference>
<dbReference type="EMBL" id="DF237630">
    <property type="protein sequence ID" value="GAQ90758.1"/>
    <property type="molecule type" value="Genomic_DNA"/>
</dbReference>
<keyword evidence="2" id="KW-0732">Signal</keyword>
<feature type="region of interest" description="Disordered" evidence="1">
    <location>
        <begin position="44"/>
        <end position="68"/>
    </location>
</feature>
<feature type="signal peptide" evidence="2">
    <location>
        <begin position="1"/>
        <end position="20"/>
    </location>
</feature>